<feature type="compositionally biased region" description="Basic and acidic residues" evidence="1">
    <location>
        <begin position="9"/>
        <end position="18"/>
    </location>
</feature>
<dbReference type="EMBL" id="MU251244">
    <property type="protein sequence ID" value="KAG9257924.1"/>
    <property type="molecule type" value="Genomic_DNA"/>
</dbReference>
<evidence type="ECO:0000313" key="2">
    <source>
        <dbReference type="EMBL" id="KAG9257924.1"/>
    </source>
</evidence>
<organism evidence="2 3">
    <name type="scientific">Emericellopsis atlantica</name>
    <dbReference type="NCBI Taxonomy" id="2614577"/>
    <lineage>
        <taxon>Eukaryota</taxon>
        <taxon>Fungi</taxon>
        <taxon>Dikarya</taxon>
        <taxon>Ascomycota</taxon>
        <taxon>Pezizomycotina</taxon>
        <taxon>Sordariomycetes</taxon>
        <taxon>Hypocreomycetidae</taxon>
        <taxon>Hypocreales</taxon>
        <taxon>Bionectriaceae</taxon>
        <taxon>Emericellopsis</taxon>
    </lineage>
</organism>
<feature type="region of interest" description="Disordered" evidence="1">
    <location>
        <begin position="1"/>
        <end position="147"/>
    </location>
</feature>
<feature type="compositionally biased region" description="Basic and acidic residues" evidence="1">
    <location>
        <begin position="34"/>
        <end position="46"/>
    </location>
</feature>
<dbReference type="OrthoDB" id="5213630at2759"/>
<evidence type="ECO:0000313" key="3">
    <source>
        <dbReference type="Proteomes" id="UP000887229"/>
    </source>
</evidence>
<sequence>MTKQSPDLYHFHSDEDIKPSPALYPSVSAFRKNAPKEPDELARDPEVANMPESSDRKHTSSGHGANVGMSEIPAPPVPEFNRQVHELSHRHFTRERGRKQSLNHQSAQRREHSHYPQSPIRNRRIQEAPLASPAPLRRAESSGRDLKSSNEIIDVDAEEDEKIATMSAIYSIVTDMRNMMITDRQHSPENLAELEQKLLRANQERDRAVEHATSGDERNYKLQRELLAQIEAYEEARAGQTTAPRALSRLNRLGNSLKSSDSAIQEAWGQLSYAITNLACCLAKGKPDMAQMEDVRLTLRHVLLNEPREMDNEGGRQRMIKMFLWRVARKWWPCGGKPSGTKTAKTWKSLRAGMLAGRGAREKRASMDFVKTLQSQLRPFLGHLEDDTRSQRRLEGDLIDLFDMLKQLESIFFGAKCIYQPVLRFVPLEEPHLYDEEFMEAAVTTKTPSPASKVKVKYVLSPGLIKHGRADGTELGNRTVVVKAEVVLE</sequence>
<dbReference type="Proteomes" id="UP000887229">
    <property type="component" value="Unassembled WGS sequence"/>
</dbReference>
<proteinExistence type="predicted"/>
<name>A0A9P8CSC1_9HYPO</name>
<dbReference type="RefSeq" id="XP_046121848.1">
    <property type="nucleotide sequence ID" value="XM_046261898.1"/>
</dbReference>
<reference evidence="2" key="1">
    <citation type="journal article" date="2021" name="IMA Fungus">
        <title>Genomic characterization of three marine fungi, including Emericellopsis atlantica sp. nov. with signatures of a generalist lifestyle and marine biomass degradation.</title>
        <authorList>
            <person name="Hagestad O.C."/>
            <person name="Hou L."/>
            <person name="Andersen J.H."/>
            <person name="Hansen E.H."/>
            <person name="Altermark B."/>
            <person name="Li C."/>
            <person name="Kuhnert E."/>
            <person name="Cox R.J."/>
            <person name="Crous P.W."/>
            <person name="Spatafora J.W."/>
            <person name="Lail K."/>
            <person name="Amirebrahimi M."/>
            <person name="Lipzen A."/>
            <person name="Pangilinan J."/>
            <person name="Andreopoulos W."/>
            <person name="Hayes R.D."/>
            <person name="Ng V."/>
            <person name="Grigoriev I.V."/>
            <person name="Jackson S.A."/>
            <person name="Sutton T.D.S."/>
            <person name="Dobson A.D.W."/>
            <person name="Rama T."/>
        </authorList>
    </citation>
    <scope>NUCLEOTIDE SEQUENCE</scope>
    <source>
        <strain evidence="2">TS7</strain>
    </source>
</reference>
<evidence type="ECO:0000256" key="1">
    <source>
        <dbReference type="SAM" id="MobiDB-lite"/>
    </source>
</evidence>
<dbReference type="AlphaFoldDB" id="A0A9P8CSC1"/>
<comment type="caution">
    <text evidence="2">The sequence shown here is derived from an EMBL/GenBank/DDBJ whole genome shotgun (WGS) entry which is preliminary data.</text>
</comment>
<feature type="compositionally biased region" description="Basic and acidic residues" evidence="1">
    <location>
        <begin position="137"/>
        <end position="147"/>
    </location>
</feature>
<dbReference type="GeneID" id="70292801"/>
<gene>
    <name evidence="2" type="ORF">F5Z01DRAFT_632939</name>
</gene>
<keyword evidence="3" id="KW-1185">Reference proteome</keyword>
<protein>
    <submittedName>
        <fullName evidence="2">Uncharacterized protein</fullName>
    </submittedName>
</protein>
<feature type="compositionally biased region" description="Basic residues" evidence="1">
    <location>
        <begin position="90"/>
        <end position="101"/>
    </location>
</feature>
<accession>A0A9P8CSC1</accession>